<dbReference type="RefSeq" id="XP_026616501.1">
    <property type="nucleotide sequence ID" value="XM_026759152.1"/>
</dbReference>
<protein>
    <recommendedName>
        <fullName evidence="6">MARVEL domain-containing protein</fullName>
    </recommendedName>
</protein>
<evidence type="ECO:0000313" key="8">
    <source>
        <dbReference type="Proteomes" id="UP000215305"/>
    </source>
</evidence>
<gene>
    <name evidence="7" type="ORF">CDV56_105533</name>
</gene>
<dbReference type="GO" id="GO:0072659">
    <property type="term" value="P:protein localization to plasma membrane"/>
    <property type="evidence" value="ECO:0007669"/>
    <property type="project" value="TreeGrafter"/>
</dbReference>
<comment type="caution">
    <text evidence="7">The sequence shown here is derived from an EMBL/GenBank/DDBJ whole genome shotgun (WGS) entry which is preliminary data.</text>
</comment>
<dbReference type="OrthoDB" id="2017497at2759"/>
<dbReference type="PANTHER" id="PTHR28165">
    <property type="entry name" value="NON-CLASSICAL EXPORT PROTEIN 2-RELATED"/>
    <property type="match status" value="1"/>
</dbReference>
<feature type="transmembrane region" description="Helical" evidence="5">
    <location>
        <begin position="6"/>
        <end position="27"/>
    </location>
</feature>
<reference evidence="7" key="1">
    <citation type="submission" date="2018-08" db="EMBL/GenBank/DDBJ databases">
        <title>Draft genome sequence of azole-resistant Aspergillus thermomutatus (Neosartorya pseudofischeri) strain HMR AF 39, isolated from a human nasal aspirate.</title>
        <authorList>
            <person name="Parent-Michaud M."/>
            <person name="Dufresne P.J."/>
            <person name="Fournier E."/>
            <person name="Martineau C."/>
            <person name="Moreira S."/>
            <person name="Perkins V."/>
            <person name="De Repentigny L."/>
            <person name="Dufresne S.F."/>
        </authorList>
    </citation>
    <scope>NUCLEOTIDE SEQUENCE [LARGE SCALE GENOMIC DNA]</scope>
    <source>
        <strain evidence="7">HMR AF 39</strain>
    </source>
</reference>
<dbReference type="STRING" id="41047.A0A397HMX4"/>
<comment type="subcellular location">
    <subcellularLocation>
        <location evidence="1">Membrane</location>
        <topology evidence="1">Multi-pass membrane protein</topology>
    </subcellularLocation>
</comment>
<dbReference type="InterPro" id="IPR052649">
    <property type="entry name" value="NCE102-like"/>
</dbReference>
<keyword evidence="4 5" id="KW-0472">Membrane</keyword>
<keyword evidence="2 5" id="KW-0812">Transmembrane</keyword>
<dbReference type="PANTHER" id="PTHR28165:SF2">
    <property type="entry name" value="MARVEL DOMAIN-CONTAINING PROTEIN"/>
    <property type="match status" value="1"/>
</dbReference>
<evidence type="ECO:0000256" key="5">
    <source>
        <dbReference type="SAM" id="Phobius"/>
    </source>
</evidence>
<dbReference type="GO" id="GO:0005886">
    <property type="term" value="C:plasma membrane"/>
    <property type="evidence" value="ECO:0007669"/>
    <property type="project" value="TreeGrafter"/>
</dbReference>
<feature type="transmembrane region" description="Helical" evidence="5">
    <location>
        <begin position="68"/>
        <end position="92"/>
    </location>
</feature>
<dbReference type="GO" id="GO:0070941">
    <property type="term" value="P:eisosome assembly"/>
    <property type="evidence" value="ECO:0007669"/>
    <property type="project" value="TreeGrafter"/>
</dbReference>
<evidence type="ECO:0000256" key="1">
    <source>
        <dbReference type="ARBA" id="ARBA00004141"/>
    </source>
</evidence>
<feature type="domain" description="MARVEL" evidence="6">
    <location>
        <begin position="6"/>
        <end position="153"/>
    </location>
</feature>
<evidence type="ECO:0000256" key="3">
    <source>
        <dbReference type="ARBA" id="ARBA00022989"/>
    </source>
</evidence>
<dbReference type="InterPro" id="IPR008253">
    <property type="entry name" value="Marvel"/>
</dbReference>
<accession>A0A397HMX4</accession>
<dbReference type="VEuPathDB" id="FungiDB:CDV56_105533"/>
<dbReference type="AlphaFoldDB" id="A0A397HMX4"/>
<dbReference type="GeneID" id="38127507"/>
<sequence length="172" mass="17814">MQIITPVIRAFQFLFAIVVLGLSVTLAKGQRYGSVPAATGYAAFAGGAGILAALVGCAALFVNALDGIVSWTVDAVASLALLAGGIEFAVLLRGTSCSNIETTWDNVLLSGGCTTIDHQKTCMSSPSKLKSRCTSAKADAAFMFIDFVVCVAVLACSFLLSRNRRSIKAGVV</sequence>
<organism evidence="7 8">
    <name type="scientific">Aspergillus thermomutatus</name>
    <name type="common">Neosartorya pseudofischeri</name>
    <dbReference type="NCBI Taxonomy" id="41047"/>
    <lineage>
        <taxon>Eukaryota</taxon>
        <taxon>Fungi</taxon>
        <taxon>Dikarya</taxon>
        <taxon>Ascomycota</taxon>
        <taxon>Pezizomycotina</taxon>
        <taxon>Eurotiomycetes</taxon>
        <taxon>Eurotiomycetidae</taxon>
        <taxon>Eurotiales</taxon>
        <taxon>Aspergillaceae</taxon>
        <taxon>Aspergillus</taxon>
        <taxon>Aspergillus subgen. Fumigati</taxon>
    </lineage>
</organism>
<evidence type="ECO:0000313" key="7">
    <source>
        <dbReference type="EMBL" id="RHZ61800.1"/>
    </source>
</evidence>
<evidence type="ECO:0000256" key="2">
    <source>
        <dbReference type="ARBA" id="ARBA00022692"/>
    </source>
</evidence>
<dbReference type="GO" id="GO:0032126">
    <property type="term" value="C:eisosome"/>
    <property type="evidence" value="ECO:0007669"/>
    <property type="project" value="TreeGrafter"/>
</dbReference>
<dbReference type="Proteomes" id="UP000215305">
    <property type="component" value="Unassembled WGS sequence"/>
</dbReference>
<keyword evidence="8" id="KW-1185">Reference proteome</keyword>
<dbReference type="Pfam" id="PF01284">
    <property type="entry name" value="MARVEL"/>
    <property type="match status" value="1"/>
</dbReference>
<evidence type="ECO:0000259" key="6">
    <source>
        <dbReference type="Pfam" id="PF01284"/>
    </source>
</evidence>
<proteinExistence type="predicted"/>
<keyword evidence="3 5" id="KW-1133">Transmembrane helix</keyword>
<dbReference type="EMBL" id="NKHU02000042">
    <property type="protein sequence ID" value="RHZ61800.1"/>
    <property type="molecule type" value="Genomic_DNA"/>
</dbReference>
<name>A0A397HMX4_ASPTH</name>
<evidence type="ECO:0000256" key="4">
    <source>
        <dbReference type="ARBA" id="ARBA00023136"/>
    </source>
</evidence>
<feature type="transmembrane region" description="Helical" evidence="5">
    <location>
        <begin position="39"/>
        <end position="62"/>
    </location>
</feature>
<feature type="transmembrane region" description="Helical" evidence="5">
    <location>
        <begin position="140"/>
        <end position="160"/>
    </location>
</feature>